<organism evidence="2 3">
    <name type="scientific">Trichonephila clavata</name>
    <name type="common">Joro spider</name>
    <name type="synonym">Nephila clavata</name>
    <dbReference type="NCBI Taxonomy" id="2740835"/>
    <lineage>
        <taxon>Eukaryota</taxon>
        <taxon>Metazoa</taxon>
        <taxon>Ecdysozoa</taxon>
        <taxon>Arthropoda</taxon>
        <taxon>Chelicerata</taxon>
        <taxon>Arachnida</taxon>
        <taxon>Araneae</taxon>
        <taxon>Araneomorphae</taxon>
        <taxon>Entelegynae</taxon>
        <taxon>Araneoidea</taxon>
        <taxon>Nephilidae</taxon>
        <taxon>Trichonephila</taxon>
    </lineage>
</organism>
<evidence type="ECO:0000313" key="2">
    <source>
        <dbReference type="EMBL" id="GFQ95287.1"/>
    </source>
</evidence>
<feature type="transmembrane region" description="Helical" evidence="1">
    <location>
        <begin position="16"/>
        <end position="41"/>
    </location>
</feature>
<dbReference type="Proteomes" id="UP000887116">
    <property type="component" value="Unassembled WGS sequence"/>
</dbReference>
<dbReference type="AlphaFoldDB" id="A0A8X6G358"/>
<keyword evidence="3" id="KW-1185">Reference proteome</keyword>
<accession>A0A8X6G358</accession>
<keyword evidence="1" id="KW-0472">Membrane</keyword>
<evidence type="ECO:0000313" key="3">
    <source>
        <dbReference type="Proteomes" id="UP000887116"/>
    </source>
</evidence>
<name>A0A8X6G358_TRICU</name>
<reference evidence="2" key="1">
    <citation type="submission" date="2020-07" db="EMBL/GenBank/DDBJ databases">
        <title>Multicomponent nature underlies the extraordinary mechanical properties of spider dragline silk.</title>
        <authorList>
            <person name="Kono N."/>
            <person name="Nakamura H."/>
            <person name="Mori M."/>
            <person name="Yoshida Y."/>
            <person name="Ohtoshi R."/>
            <person name="Malay A.D."/>
            <person name="Moran D.A.P."/>
            <person name="Tomita M."/>
            <person name="Numata K."/>
            <person name="Arakawa K."/>
        </authorList>
    </citation>
    <scope>NUCLEOTIDE SEQUENCE</scope>
</reference>
<proteinExistence type="predicted"/>
<sequence length="116" mass="13564">MPSSEQLWVLPFSHTFFPFLCAPLLLFSLRCSFCVSFPVWIKKKTTAVKPTAKVLWREDSRAFPERLLFNEVYRLMEGSFQTICKECPVSQRNVRPHRLNILPTIRLALHASHLFV</sequence>
<keyword evidence="1" id="KW-0812">Transmembrane</keyword>
<evidence type="ECO:0000256" key="1">
    <source>
        <dbReference type="SAM" id="Phobius"/>
    </source>
</evidence>
<gene>
    <name evidence="2" type="ORF">TNCT_224421</name>
</gene>
<comment type="caution">
    <text evidence="2">The sequence shown here is derived from an EMBL/GenBank/DDBJ whole genome shotgun (WGS) entry which is preliminary data.</text>
</comment>
<protein>
    <submittedName>
        <fullName evidence="2">Uncharacterized protein</fullName>
    </submittedName>
</protein>
<dbReference type="EMBL" id="BMAO01024424">
    <property type="protein sequence ID" value="GFQ95287.1"/>
    <property type="molecule type" value="Genomic_DNA"/>
</dbReference>
<keyword evidence="1" id="KW-1133">Transmembrane helix</keyword>